<dbReference type="GO" id="GO:0016586">
    <property type="term" value="C:RSC-type complex"/>
    <property type="evidence" value="ECO:0007669"/>
    <property type="project" value="EnsemblFungi"/>
</dbReference>
<dbReference type="GO" id="GO:0016514">
    <property type="term" value="C:SWI/SNF complex"/>
    <property type="evidence" value="ECO:0007669"/>
    <property type="project" value="EnsemblFungi"/>
</dbReference>
<dbReference type="GeneID" id="25033135"/>
<dbReference type="OrthoDB" id="5132116at2759"/>
<dbReference type="Gene3D" id="3.30.420.40">
    <property type="match status" value="4"/>
</dbReference>
<dbReference type="Gene3D" id="3.90.640.10">
    <property type="entry name" value="Actin, Chain A, domain 4"/>
    <property type="match status" value="2"/>
</dbReference>
<keyword evidence="3" id="KW-1185">Reference proteome</keyword>
<name>S9PNF8_SCHOY</name>
<gene>
    <name evidence="2" type="ORF">SOCG_04171</name>
</gene>
<dbReference type="eggNOG" id="KOG0679">
    <property type="taxonomic scope" value="Eukaryota"/>
</dbReference>
<accession>S9PNF8</accession>
<dbReference type="HOGENOM" id="CLU_027965_6_2_1"/>
<dbReference type="InterPro" id="IPR043129">
    <property type="entry name" value="ATPase_NBD"/>
</dbReference>
<evidence type="ECO:0000313" key="2">
    <source>
        <dbReference type="EMBL" id="EPX70786.1"/>
    </source>
</evidence>
<dbReference type="OMA" id="SKSWHSY"/>
<dbReference type="RefSeq" id="XP_013020467.1">
    <property type="nucleotide sequence ID" value="XM_013165013.1"/>
</dbReference>
<dbReference type="InterPro" id="IPR004001">
    <property type="entry name" value="Actin_CS"/>
</dbReference>
<reference evidence="2 3" key="1">
    <citation type="journal article" date="2011" name="Science">
        <title>Comparative functional genomics of the fission yeasts.</title>
        <authorList>
            <person name="Rhind N."/>
            <person name="Chen Z."/>
            <person name="Yassour M."/>
            <person name="Thompson D.A."/>
            <person name="Haas B.J."/>
            <person name="Habib N."/>
            <person name="Wapinski I."/>
            <person name="Roy S."/>
            <person name="Lin M.F."/>
            <person name="Heiman D.I."/>
            <person name="Young S.K."/>
            <person name="Furuya K."/>
            <person name="Guo Y."/>
            <person name="Pidoux A."/>
            <person name="Chen H.M."/>
            <person name="Robbertse B."/>
            <person name="Goldberg J.M."/>
            <person name="Aoki K."/>
            <person name="Bayne E.H."/>
            <person name="Berlin A.M."/>
            <person name="Desjardins C.A."/>
            <person name="Dobbs E."/>
            <person name="Dukaj L."/>
            <person name="Fan L."/>
            <person name="FitzGerald M.G."/>
            <person name="French C."/>
            <person name="Gujja S."/>
            <person name="Hansen K."/>
            <person name="Keifenheim D."/>
            <person name="Levin J.Z."/>
            <person name="Mosher R.A."/>
            <person name="Mueller C.A."/>
            <person name="Pfiffner J."/>
            <person name="Priest M."/>
            <person name="Russ C."/>
            <person name="Smialowska A."/>
            <person name="Swoboda P."/>
            <person name="Sykes S.M."/>
            <person name="Vaughn M."/>
            <person name="Vengrova S."/>
            <person name="Yoder R."/>
            <person name="Zeng Q."/>
            <person name="Allshire R."/>
            <person name="Baulcombe D."/>
            <person name="Birren B.W."/>
            <person name="Brown W."/>
            <person name="Ekwall K."/>
            <person name="Kellis M."/>
            <person name="Leatherwood J."/>
            <person name="Levin H."/>
            <person name="Margalit H."/>
            <person name="Martienssen R."/>
            <person name="Nieduszynski C.A."/>
            <person name="Spatafora J.W."/>
            <person name="Friedman N."/>
            <person name="Dalgaard J.Z."/>
            <person name="Baumann P."/>
            <person name="Niki H."/>
            <person name="Regev A."/>
            <person name="Nusbaum C."/>
        </authorList>
    </citation>
    <scope>NUCLEOTIDE SEQUENCE [LARGE SCALE GENOMIC DNA]</scope>
    <source>
        <strain evidence="3">yFS286</strain>
    </source>
</reference>
<dbReference type="SMART" id="SM00268">
    <property type="entry name" value="ACTIN"/>
    <property type="match status" value="1"/>
</dbReference>
<dbReference type="InterPro" id="IPR004000">
    <property type="entry name" value="Actin"/>
</dbReference>
<dbReference type="PROSITE" id="PS00432">
    <property type="entry name" value="ACTINS_2"/>
    <property type="match status" value="1"/>
</dbReference>
<evidence type="ECO:0000256" key="1">
    <source>
        <dbReference type="RuleBase" id="RU000487"/>
    </source>
</evidence>
<proteinExistence type="inferred from homology"/>
<comment type="similarity">
    <text evidence="1">Belongs to the actin family.</text>
</comment>
<dbReference type="CDD" id="cd13395">
    <property type="entry name" value="ASKHA_NBD_Arp4_ACTL6-like"/>
    <property type="match status" value="1"/>
</dbReference>
<organism evidence="2 3">
    <name type="scientific">Schizosaccharomyces octosporus (strain yFS286)</name>
    <name type="common">Fission yeast</name>
    <name type="synonym">Octosporomyces octosporus</name>
    <dbReference type="NCBI Taxonomy" id="483514"/>
    <lineage>
        <taxon>Eukaryota</taxon>
        <taxon>Fungi</taxon>
        <taxon>Dikarya</taxon>
        <taxon>Ascomycota</taxon>
        <taxon>Taphrinomycotina</taxon>
        <taxon>Schizosaccharomycetes</taxon>
        <taxon>Schizosaccharomycetales</taxon>
        <taxon>Schizosaccharomycetaceae</taxon>
        <taxon>Schizosaccharomyces</taxon>
    </lineage>
</organism>
<dbReference type="Pfam" id="PF00022">
    <property type="entry name" value="Actin"/>
    <property type="match status" value="1"/>
</dbReference>
<dbReference type="EMBL" id="KE503208">
    <property type="protein sequence ID" value="EPX70786.1"/>
    <property type="molecule type" value="Genomic_DNA"/>
</dbReference>
<dbReference type="Proteomes" id="UP000016088">
    <property type="component" value="Unassembled WGS sequence"/>
</dbReference>
<sequence>MSRNSANIVEIPALVIDPGTCWTRFGFAGEESPEVILPSNYGVLQGENGERKSIVDELQIHAPIPGMEITNGINDGIIQDWESTLQLWNRGLKDKLKVDPTEYAMMITEPSWNTQSVRQQTMETVFEQLHAPAFYLTKQAVCAAFASNKATALIVDLGTDNTTVTPVVDGIAMRKGIVKQKIAGNFLNENIKSLFSKMSINVLPHYRVARKSIVIESSGPGNPEEVKPAVFYDSIDGLTDSYNDFQNKRILEEWKESVLETLEFPFDELKASTKNPKHFEFPDGSNYQFGIDRFRVGEVLFNPSFAFRDNLPENTVPENAIELHNLVYQSILACESEIRSQLFSNIILTGGTSLIPGLTERLQFELQRLAPGNRVNVHTSGDSIYRSNASWLGGSILASLDNFQHLWVSKQEYDEVGVDRGLFVEKRCK</sequence>
<evidence type="ECO:0000313" key="3">
    <source>
        <dbReference type="Proteomes" id="UP000016088"/>
    </source>
</evidence>
<dbReference type="AlphaFoldDB" id="S9PNF8"/>
<protein>
    <submittedName>
        <fullName evidence="2">SWI/SNF and RSC complex subunit Arp42</fullName>
    </submittedName>
</protein>
<dbReference type="VEuPathDB" id="FungiDB:SOCG_04171"/>
<dbReference type="SUPFAM" id="SSF53067">
    <property type="entry name" value="Actin-like ATPase domain"/>
    <property type="match status" value="2"/>
</dbReference>
<dbReference type="PANTHER" id="PTHR11937">
    <property type="entry name" value="ACTIN"/>
    <property type="match status" value="1"/>
</dbReference>